<keyword evidence="2" id="KW-1185">Reference proteome</keyword>
<proteinExistence type="predicted"/>
<comment type="caution">
    <text evidence="1">The sequence shown here is derived from an EMBL/GenBank/DDBJ whole genome shotgun (WGS) entry which is preliminary data.</text>
</comment>
<evidence type="ECO:0000313" key="1">
    <source>
        <dbReference type="EMBL" id="KAK6732172.1"/>
    </source>
</evidence>
<protein>
    <recommendedName>
        <fullName evidence="3">Nematode fatty acid retinoid binding protein</fullName>
    </recommendedName>
</protein>
<accession>A0ABR1C0S8</accession>
<gene>
    <name evidence="1" type="primary">Necator_chrII.g4302</name>
    <name evidence="1" type="ORF">RB195_016510</name>
</gene>
<evidence type="ECO:0000313" key="2">
    <source>
        <dbReference type="Proteomes" id="UP001303046"/>
    </source>
</evidence>
<dbReference type="EMBL" id="JAVFWL010000002">
    <property type="protein sequence ID" value="KAK6732172.1"/>
    <property type="molecule type" value="Genomic_DNA"/>
</dbReference>
<dbReference type="Proteomes" id="UP001303046">
    <property type="component" value="Unassembled WGS sequence"/>
</dbReference>
<organism evidence="1 2">
    <name type="scientific">Necator americanus</name>
    <name type="common">Human hookworm</name>
    <dbReference type="NCBI Taxonomy" id="51031"/>
    <lineage>
        <taxon>Eukaryota</taxon>
        <taxon>Metazoa</taxon>
        <taxon>Ecdysozoa</taxon>
        <taxon>Nematoda</taxon>
        <taxon>Chromadorea</taxon>
        <taxon>Rhabditida</taxon>
        <taxon>Rhabditina</taxon>
        <taxon>Rhabditomorpha</taxon>
        <taxon>Strongyloidea</taxon>
        <taxon>Ancylostomatidae</taxon>
        <taxon>Bunostominae</taxon>
        <taxon>Necator</taxon>
    </lineage>
</organism>
<sequence length="206" mass="24039">MLPLRFENSKVSGLSPEMALILAVFLLWGNILTHAEPEDITARYIEISMELTTAMKGTGADEDELHNLAKDIVYYGDDQWKVQNLYDAYLENKTSEIKDAFINNYMHEKRTAYLKERVSKVLGYYLTKEQIRKIRVTLDKELEKGSTREESLAEMKKEVAMEIGESKAERAVERAIKDLRILSKRHVGWFEKAEKFFYTLIKHDEH</sequence>
<reference evidence="1 2" key="1">
    <citation type="submission" date="2023-08" db="EMBL/GenBank/DDBJ databases">
        <title>A Necator americanus chromosomal reference genome.</title>
        <authorList>
            <person name="Ilik V."/>
            <person name="Petrzelkova K.J."/>
            <person name="Pardy F."/>
            <person name="Fuh T."/>
            <person name="Niatou-Singa F.S."/>
            <person name="Gouil Q."/>
            <person name="Baker L."/>
            <person name="Ritchie M.E."/>
            <person name="Jex A.R."/>
            <person name="Gazzola D."/>
            <person name="Li H."/>
            <person name="Toshio Fujiwara R."/>
            <person name="Zhan B."/>
            <person name="Aroian R.V."/>
            <person name="Pafco B."/>
            <person name="Schwarz E.M."/>
        </authorList>
    </citation>
    <scope>NUCLEOTIDE SEQUENCE [LARGE SCALE GENOMIC DNA]</scope>
    <source>
        <strain evidence="1 2">Aroian</strain>
        <tissue evidence="1">Whole animal</tissue>
    </source>
</reference>
<evidence type="ECO:0008006" key="3">
    <source>
        <dbReference type="Google" id="ProtNLM"/>
    </source>
</evidence>
<name>A0ABR1C0S8_NECAM</name>